<keyword evidence="3" id="KW-1185">Reference proteome</keyword>
<dbReference type="RefSeq" id="WP_176978435.1">
    <property type="nucleotide sequence ID" value="NZ_JABZEO010000039.1"/>
</dbReference>
<protein>
    <submittedName>
        <fullName evidence="2">Uncharacterized protein</fullName>
    </submittedName>
</protein>
<comment type="caution">
    <text evidence="2">The sequence shown here is derived from an EMBL/GenBank/DDBJ whole genome shotgun (WGS) entry which is preliminary data.</text>
</comment>
<keyword evidence="1" id="KW-1133">Transmembrane helix</keyword>
<reference evidence="2 3" key="1">
    <citation type="submission" date="2020-06" db="EMBL/GenBank/DDBJ databases">
        <title>Whole-genome sequence of Allochromatium humboldtianum DSM 21881, type strain.</title>
        <authorList>
            <person name="Kyndt J.A."/>
            <person name="Meyer T.E."/>
        </authorList>
    </citation>
    <scope>NUCLEOTIDE SEQUENCE [LARGE SCALE GENOMIC DNA]</scope>
    <source>
        <strain evidence="2 3">DSM 21881</strain>
    </source>
</reference>
<evidence type="ECO:0000313" key="2">
    <source>
        <dbReference type="EMBL" id="NVZ11758.1"/>
    </source>
</evidence>
<keyword evidence="1" id="KW-0812">Transmembrane</keyword>
<gene>
    <name evidence="2" type="ORF">HW932_21150</name>
</gene>
<dbReference type="AlphaFoldDB" id="A0A850REI1"/>
<dbReference type="Proteomes" id="UP000592294">
    <property type="component" value="Unassembled WGS sequence"/>
</dbReference>
<evidence type="ECO:0000256" key="1">
    <source>
        <dbReference type="SAM" id="Phobius"/>
    </source>
</evidence>
<keyword evidence="1" id="KW-0472">Membrane</keyword>
<sequence>MKHHKKAQATYGRARFTIFERSRRAVRAMKRRQLALHIGQVAAFAALIGLLVVAVAGYVAAPDPFYGP</sequence>
<proteinExistence type="predicted"/>
<name>A0A850REI1_9GAMM</name>
<organism evidence="2 3">
    <name type="scientific">Allochromatium humboldtianum</name>
    <dbReference type="NCBI Taxonomy" id="504901"/>
    <lineage>
        <taxon>Bacteria</taxon>
        <taxon>Pseudomonadati</taxon>
        <taxon>Pseudomonadota</taxon>
        <taxon>Gammaproteobacteria</taxon>
        <taxon>Chromatiales</taxon>
        <taxon>Chromatiaceae</taxon>
        <taxon>Allochromatium</taxon>
    </lineage>
</organism>
<dbReference type="EMBL" id="JABZEO010000039">
    <property type="protein sequence ID" value="NVZ11758.1"/>
    <property type="molecule type" value="Genomic_DNA"/>
</dbReference>
<feature type="transmembrane region" description="Helical" evidence="1">
    <location>
        <begin position="34"/>
        <end position="61"/>
    </location>
</feature>
<accession>A0A850REI1</accession>
<evidence type="ECO:0000313" key="3">
    <source>
        <dbReference type="Proteomes" id="UP000592294"/>
    </source>
</evidence>